<dbReference type="PROSITE" id="PS00018">
    <property type="entry name" value="EF_HAND_1"/>
    <property type="match status" value="2"/>
</dbReference>
<protein>
    <recommendedName>
        <fullName evidence="2">EF-hand domain-containing protein</fullName>
    </recommendedName>
</protein>
<feature type="transmembrane region" description="Helical" evidence="1">
    <location>
        <begin position="126"/>
        <end position="148"/>
    </location>
</feature>
<evidence type="ECO:0000259" key="2">
    <source>
        <dbReference type="PROSITE" id="PS50222"/>
    </source>
</evidence>
<feature type="domain" description="EF-hand" evidence="2">
    <location>
        <begin position="187"/>
        <end position="222"/>
    </location>
</feature>
<dbReference type="SMART" id="SM00054">
    <property type="entry name" value="EFh"/>
    <property type="match status" value="2"/>
</dbReference>
<sequence length="254" mass="29911">MGDELEKKDNQKHRIREQYRKWKKGDDKKEHISTYYTGMDRLTNFKQNYRTKAGDIPMSKSVQRIYNIVVPFIFLAILGIILYLFIGLAINGLYYSIWCDTDSNYDLDTMSMESEEEVVYNWEKCIGFPVSPGIITVVILDSLLLLLMSINMFREPWKSQILVKTKEGNYDFRFRKGTKMLNVMDSYKNKILTSTFLKADKNEDGFIDFTEFLRIDGEEHLTDEEIKEYEEDFKKIDKDGDGKLTLDELKESQP</sequence>
<dbReference type="AlphaFoldDB" id="A0A1J5TMY0"/>
<evidence type="ECO:0000313" key="3">
    <source>
        <dbReference type="EMBL" id="OIR22322.1"/>
    </source>
</evidence>
<evidence type="ECO:0000313" key="4">
    <source>
        <dbReference type="Proteomes" id="UP000183615"/>
    </source>
</evidence>
<feature type="domain" description="EF-hand" evidence="2">
    <location>
        <begin position="224"/>
        <end position="254"/>
    </location>
</feature>
<keyword evidence="1" id="KW-0812">Transmembrane</keyword>
<dbReference type="Proteomes" id="UP000183615">
    <property type="component" value="Unassembled WGS sequence"/>
</dbReference>
<dbReference type="SUPFAM" id="SSF47473">
    <property type="entry name" value="EF-hand"/>
    <property type="match status" value="1"/>
</dbReference>
<dbReference type="InterPro" id="IPR018247">
    <property type="entry name" value="EF_Hand_1_Ca_BS"/>
</dbReference>
<dbReference type="InterPro" id="IPR002048">
    <property type="entry name" value="EF_hand_dom"/>
</dbReference>
<evidence type="ECO:0000256" key="1">
    <source>
        <dbReference type="SAM" id="Phobius"/>
    </source>
</evidence>
<dbReference type="InterPro" id="IPR011992">
    <property type="entry name" value="EF-hand-dom_pair"/>
</dbReference>
<reference evidence="3 4" key="1">
    <citation type="submission" date="2016-08" db="EMBL/GenBank/DDBJ databases">
        <title>New Insights into Marine Group III Euryarchaeota, from dark to light.</title>
        <authorList>
            <person name="Haro-Moreno J.M."/>
            <person name="Rodriguez-Valera F."/>
            <person name="Lopez-Garcia P."/>
            <person name="Moreira D."/>
            <person name="Martin-Cuadrado A.B."/>
        </authorList>
    </citation>
    <scope>NUCLEOTIDE SEQUENCE [LARGE SCALE GENOMIC DNA]</scope>
    <source>
        <strain evidence="3">CG-Epi2</strain>
    </source>
</reference>
<dbReference type="GO" id="GO:0005509">
    <property type="term" value="F:calcium ion binding"/>
    <property type="evidence" value="ECO:0007669"/>
    <property type="project" value="InterPro"/>
</dbReference>
<dbReference type="CDD" id="cd00051">
    <property type="entry name" value="EFh"/>
    <property type="match status" value="1"/>
</dbReference>
<dbReference type="Gene3D" id="1.10.238.10">
    <property type="entry name" value="EF-hand"/>
    <property type="match status" value="1"/>
</dbReference>
<dbReference type="EMBL" id="MIYZ01000017">
    <property type="protein sequence ID" value="OIR22322.1"/>
    <property type="molecule type" value="Genomic_DNA"/>
</dbReference>
<keyword evidence="1" id="KW-0472">Membrane</keyword>
<feature type="transmembrane region" description="Helical" evidence="1">
    <location>
        <begin position="65"/>
        <end position="86"/>
    </location>
</feature>
<organism evidence="3 4">
    <name type="scientific">Marine Group III euryarchaeote CG-Epi2</name>
    <dbReference type="NCBI Taxonomy" id="1888996"/>
    <lineage>
        <taxon>Archaea</taxon>
        <taxon>Methanobacteriati</taxon>
        <taxon>Thermoplasmatota</taxon>
        <taxon>Thermoplasmata</taxon>
        <taxon>Candidatus Thermoprofundales</taxon>
    </lineage>
</organism>
<dbReference type="PROSITE" id="PS50222">
    <property type="entry name" value="EF_HAND_2"/>
    <property type="match status" value="2"/>
</dbReference>
<keyword evidence="1" id="KW-1133">Transmembrane helix</keyword>
<comment type="caution">
    <text evidence="3">The sequence shown here is derived from an EMBL/GenBank/DDBJ whole genome shotgun (WGS) entry which is preliminary data.</text>
</comment>
<accession>A0A1J5TMY0</accession>
<gene>
    <name evidence="3" type="ORF">BET99_04605</name>
</gene>
<dbReference type="Pfam" id="PF13499">
    <property type="entry name" value="EF-hand_7"/>
    <property type="match status" value="1"/>
</dbReference>
<name>A0A1J5TMY0_9ARCH</name>
<proteinExistence type="predicted"/>